<keyword evidence="5" id="KW-0175">Coiled coil</keyword>
<dbReference type="EMBL" id="CP111024">
    <property type="protein sequence ID" value="WAR23105.1"/>
    <property type="molecule type" value="Genomic_DNA"/>
</dbReference>
<proteinExistence type="inferred from homology"/>
<gene>
    <name evidence="8" type="ORF">MAR_036774</name>
</gene>
<dbReference type="Pfam" id="PF05890">
    <property type="entry name" value="Ebp2"/>
    <property type="match status" value="2"/>
</dbReference>
<evidence type="ECO:0000256" key="2">
    <source>
        <dbReference type="ARBA" id="ARBA00004604"/>
    </source>
</evidence>
<comment type="subcellular location">
    <subcellularLocation>
        <location evidence="2">Nucleus</location>
        <location evidence="2">Nucleolus</location>
    </subcellularLocation>
</comment>
<feature type="compositionally biased region" description="Basic and acidic residues" evidence="7">
    <location>
        <begin position="173"/>
        <end position="183"/>
    </location>
</feature>
<evidence type="ECO:0000256" key="3">
    <source>
        <dbReference type="ARBA" id="ARBA00007336"/>
    </source>
</evidence>
<comment type="function">
    <text evidence="1">Required for the processing of the 27S pre-rRNA.</text>
</comment>
<sequence length="274" mass="31420">MVDLHASSDSEDIESDEELQQAFASGKLKPGLNVEVQAPKQHINNVSGMKQKLEELEQGLSWIDRLDLTNPPAPPPPGAAMETEDDGADIANNDFKRELRFYRQAQASVLVAIPKLHKLGIKTRRPEDFFAEMGKTDAHMKKVREKLLEKQQNIENRDKARKLRELRKYGKKNKLDFLEDKKGSGKGSKTQNRTEKPHQPNKRRQHKDTKYGFGGQKKRSKMNTKETSADMSGFSRKVHQSKPGKQFTNKNKNKGNRNKRPGKDQRHKMKNKKK</sequence>
<feature type="region of interest" description="Disordered" evidence="7">
    <location>
        <begin position="1"/>
        <end position="30"/>
    </location>
</feature>
<dbReference type="InterPro" id="IPR008610">
    <property type="entry name" value="Ebp2"/>
</dbReference>
<dbReference type="Proteomes" id="UP001164746">
    <property type="component" value="Chromosome 13"/>
</dbReference>
<keyword evidence="4" id="KW-0690">Ribosome biogenesis</keyword>
<keyword evidence="6" id="KW-0539">Nucleus</keyword>
<accession>A0ABY7FLN9</accession>
<feature type="region of interest" description="Disordered" evidence="7">
    <location>
        <begin position="148"/>
        <end position="274"/>
    </location>
</feature>
<evidence type="ECO:0000256" key="1">
    <source>
        <dbReference type="ARBA" id="ARBA00003387"/>
    </source>
</evidence>
<feature type="compositionally biased region" description="Basic residues" evidence="7">
    <location>
        <begin position="251"/>
        <end position="274"/>
    </location>
</feature>
<feature type="region of interest" description="Disordered" evidence="7">
    <location>
        <begin position="65"/>
        <end position="86"/>
    </location>
</feature>
<dbReference type="PANTHER" id="PTHR13028:SF0">
    <property type="entry name" value="RRNA-PROCESSING PROTEIN EBP2-RELATED"/>
    <property type="match status" value="1"/>
</dbReference>
<feature type="compositionally biased region" description="Acidic residues" evidence="7">
    <location>
        <begin position="9"/>
        <end position="19"/>
    </location>
</feature>
<feature type="compositionally biased region" description="Basic residues" evidence="7">
    <location>
        <begin position="159"/>
        <end position="172"/>
    </location>
</feature>
<evidence type="ECO:0000256" key="5">
    <source>
        <dbReference type="ARBA" id="ARBA00023054"/>
    </source>
</evidence>
<keyword evidence="9" id="KW-1185">Reference proteome</keyword>
<evidence type="ECO:0000256" key="7">
    <source>
        <dbReference type="SAM" id="MobiDB-lite"/>
    </source>
</evidence>
<evidence type="ECO:0000313" key="8">
    <source>
        <dbReference type="EMBL" id="WAR23105.1"/>
    </source>
</evidence>
<organism evidence="8 9">
    <name type="scientific">Mya arenaria</name>
    <name type="common">Soft-shell clam</name>
    <dbReference type="NCBI Taxonomy" id="6604"/>
    <lineage>
        <taxon>Eukaryota</taxon>
        <taxon>Metazoa</taxon>
        <taxon>Spiralia</taxon>
        <taxon>Lophotrochozoa</taxon>
        <taxon>Mollusca</taxon>
        <taxon>Bivalvia</taxon>
        <taxon>Autobranchia</taxon>
        <taxon>Heteroconchia</taxon>
        <taxon>Euheterodonta</taxon>
        <taxon>Imparidentia</taxon>
        <taxon>Neoheterodontei</taxon>
        <taxon>Myida</taxon>
        <taxon>Myoidea</taxon>
        <taxon>Myidae</taxon>
        <taxon>Mya</taxon>
    </lineage>
</organism>
<comment type="similarity">
    <text evidence="3">Belongs to the EBP2 family.</text>
</comment>
<protein>
    <submittedName>
        <fullName evidence="8">EBP2-like protein</fullName>
    </submittedName>
</protein>
<evidence type="ECO:0000256" key="6">
    <source>
        <dbReference type="ARBA" id="ARBA00023242"/>
    </source>
</evidence>
<evidence type="ECO:0000256" key="4">
    <source>
        <dbReference type="ARBA" id="ARBA00022517"/>
    </source>
</evidence>
<reference evidence="8" key="1">
    <citation type="submission" date="2022-11" db="EMBL/GenBank/DDBJ databases">
        <title>Centuries of genome instability and evolution in soft-shell clam transmissible cancer (bioRxiv).</title>
        <authorList>
            <person name="Hart S.F.M."/>
            <person name="Yonemitsu M.A."/>
            <person name="Giersch R.M."/>
            <person name="Beal B.F."/>
            <person name="Arriagada G."/>
            <person name="Davis B.W."/>
            <person name="Ostrander E.A."/>
            <person name="Goff S.P."/>
            <person name="Metzger M.J."/>
        </authorList>
    </citation>
    <scope>NUCLEOTIDE SEQUENCE</scope>
    <source>
        <strain evidence="8">MELC-2E11</strain>
        <tissue evidence="8">Siphon/mantle</tissue>
    </source>
</reference>
<name>A0ABY7FLN9_MYAAR</name>
<evidence type="ECO:0000313" key="9">
    <source>
        <dbReference type="Proteomes" id="UP001164746"/>
    </source>
</evidence>
<dbReference type="PANTHER" id="PTHR13028">
    <property type="entry name" value="RRNA PROCESSING PROTEIN EBNA1-BINDING PROTEIN-RELATED"/>
    <property type="match status" value="1"/>
</dbReference>